<organism evidence="2 3">
    <name type="scientific">Achromobacter piechaudii</name>
    <dbReference type="NCBI Taxonomy" id="72556"/>
    <lineage>
        <taxon>Bacteria</taxon>
        <taxon>Pseudomonadati</taxon>
        <taxon>Pseudomonadota</taxon>
        <taxon>Betaproteobacteria</taxon>
        <taxon>Burkholderiales</taxon>
        <taxon>Alcaligenaceae</taxon>
        <taxon>Achromobacter</taxon>
    </lineage>
</organism>
<dbReference type="SUPFAM" id="SSF53335">
    <property type="entry name" value="S-adenosyl-L-methionine-dependent methyltransferases"/>
    <property type="match status" value="1"/>
</dbReference>
<gene>
    <name evidence="2" type="ORF">LMG1861_03910</name>
</gene>
<evidence type="ECO:0000313" key="3">
    <source>
        <dbReference type="Proteomes" id="UP000494105"/>
    </source>
</evidence>
<protein>
    <recommendedName>
        <fullName evidence="1">Methyltransferase domain-containing protein</fullName>
    </recommendedName>
</protein>
<name>A0A6S7E2H2_9BURK</name>
<dbReference type="Pfam" id="PF13649">
    <property type="entry name" value="Methyltransf_25"/>
    <property type="match status" value="1"/>
</dbReference>
<dbReference type="InterPro" id="IPR029063">
    <property type="entry name" value="SAM-dependent_MTases_sf"/>
</dbReference>
<dbReference type="CDD" id="cd02440">
    <property type="entry name" value="AdoMet_MTases"/>
    <property type="match status" value="1"/>
</dbReference>
<dbReference type="Gene3D" id="3.40.50.150">
    <property type="entry name" value="Vaccinia Virus protein VP39"/>
    <property type="match status" value="1"/>
</dbReference>
<proteinExistence type="predicted"/>
<feature type="domain" description="Methyltransferase" evidence="1">
    <location>
        <begin position="47"/>
        <end position="135"/>
    </location>
</feature>
<dbReference type="EMBL" id="CADILD010000002">
    <property type="protein sequence ID" value="CAB3893074.1"/>
    <property type="molecule type" value="Genomic_DNA"/>
</dbReference>
<dbReference type="AlphaFoldDB" id="A0A6S7E2H2"/>
<dbReference type="InterPro" id="IPR041698">
    <property type="entry name" value="Methyltransf_25"/>
</dbReference>
<dbReference type="RefSeq" id="WP_175129269.1">
    <property type="nucleotide sequence ID" value="NZ_CADILD010000002.1"/>
</dbReference>
<sequence>MKSDADKIIDLYDRHAHDYVADRRHSNGNEAAWLDRFCALLKRGSAVLDIGCGSGTPMAEYLVDQGFAVDGIDSSPTLIALCRERFPQRSWRVADMRGLALDRIFDGLLAWDSLFHLSHDDQRRMFPIFKRHASPRAALMFTSGPSHGEAIGSYRGEPLYHASLAPEEYRALLKENGFLVVEHVVEDPDCSGHTVWLAQVKH</sequence>
<accession>A0A6S7E2H2</accession>
<reference evidence="2 3" key="1">
    <citation type="submission" date="2020-04" db="EMBL/GenBank/DDBJ databases">
        <authorList>
            <person name="De Canck E."/>
        </authorList>
    </citation>
    <scope>NUCLEOTIDE SEQUENCE [LARGE SCALE GENOMIC DNA]</scope>
    <source>
        <strain evidence="2 3">LMG 1861</strain>
    </source>
</reference>
<evidence type="ECO:0000313" key="2">
    <source>
        <dbReference type="EMBL" id="CAB3893074.1"/>
    </source>
</evidence>
<evidence type="ECO:0000259" key="1">
    <source>
        <dbReference type="Pfam" id="PF13649"/>
    </source>
</evidence>
<dbReference type="Proteomes" id="UP000494105">
    <property type="component" value="Unassembled WGS sequence"/>
</dbReference>